<keyword evidence="1" id="KW-0732">Signal</keyword>
<dbReference type="STRING" id="493475.GARC_1995"/>
<protein>
    <submittedName>
        <fullName evidence="2">Uncharacterized protein</fullName>
    </submittedName>
</protein>
<evidence type="ECO:0000313" key="3">
    <source>
        <dbReference type="Proteomes" id="UP000006327"/>
    </source>
</evidence>
<sequence length="218" mass="23927">MKKLLIVCLVVCIAFLSQGLFADGWDSAKLNKEVDLALADNAIVQLKVDVGAGELRITGKEGQSEIAVIAKVFGEELSDDHYILSLEKQDDTAVLIAQFKNDSYNNARIDLEITMPPSLALLVDDRSGHIIIESLKNGVSINDRSGDIELSDITGLVKIEDRSGDLLGKDLRGDVFINDRSGEIQLKDVSGDVNIDDSSGDIRAKKRIRHSDSCRQFW</sequence>
<dbReference type="RefSeq" id="WP_007619293.1">
    <property type="nucleotide sequence ID" value="NZ_BAEO01000027.1"/>
</dbReference>
<dbReference type="eggNOG" id="COG3595">
    <property type="taxonomic scope" value="Bacteria"/>
</dbReference>
<feature type="chain" id="PRO_5003897362" evidence="1">
    <location>
        <begin position="23"/>
        <end position="218"/>
    </location>
</feature>
<comment type="caution">
    <text evidence="2">The sequence shown here is derived from an EMBL/GenBank/DDBJ whole genome shotgun (WGS) entry which is preliminary data.</text>
</comment>
<accession>K6YLC4</accession>
<dbReference type="AlphaFoldDB" id="K6YLC4"/>
<feature type="signal peptide" evidence="1">
    <location>
        <begin position="1"/>
        <end position="22"/>
    </location>
</feature>
<reference evidence="2 3" key="1">
    <citation type="journal article" date="2017" name="Antonie Van Leeuwenhoek">
        <title>Rhizobium rhizosphaerae sp. nov., a novel species isolated from rice rhizosphere.</title>
        <authorList>
            <person name="Zhao J.J."/>
            <person name="Zhang J."/>
            <person name="Zhang R.J."/>
            <person name="Zhang C.W."/>
            <person name="Yin H.Q."/>
            <person name="Zhang X.X."/>
        </authorList>
    </citation>
    <scope>NUCLEOTIDE SEQUENCE [LARGE SCALE GENOMIC DNA]</scope>
    <source>
        <strain evidence="2 3">BSs20135</strain>
    </source>
</reference>
<organism evidence="2 3">
    <name type="scientific">Paraglaciecola arctica BSs20135</name>
    <dbReference type="NCBI Taxonomy" id="493475"/>
    <lineage>
        <taxon>Bacteria</taxon>
        <taxon>Pseudomonadati</taxon>
        <taxon>Pseudomonadota</taxon>
        <taxon>Gammaproteobacteria</taxon>
        <taxon>Alteromonadales</taxon>
        <taxon>Alteromonadaceae</taxon>
        <taxon>Paraglaciecola</taxon>
    </lineage>
</organism>
<dbReference type="EMBL" id="BAEO01000027">
    <property type="protein sequence ID" value="GAC18962.1"/>
    <property type="molecule type" value="Genomic_DNA"/>
</dbReference>
<dbReference type="Proteomes" id="UP000006327">
    <property type="component" value="Unassembled WGS sequence"/>
</dbReference>
<keyword evidence="3" id="KW-1185">Reference proteome</keyword>
<evidence type="ECO:0000256" key="1">
    <source>
        <dbReference type="SAM" id="SignalP"/>
    </source>
</evidence>
<evidence type="ECO:0000313" key="2">
    <source>
        <dbReference type="EMBL" id="GAC18962.1"/>
    </source>
</evidence>
<gene>
    <name evidence="2" type="ORF">GARC_1995</name>
</gene>
<proteinExistence type="predicted"/>
<name>K6YLC4_9ALTE</name>